<dbReference type="InterPro" id="IPR000734">
    <property type="entry name" value="TAG_lipase"/>
</dbReference>
<dbReference type="SUPFAM" id="SSF53474">
    <property type="entry name" value="alpha/beta-Hydrolases"/>
    <property type="match status" value="1"/>
</dbReference>
<dbReference type="VEuPathDB" id="VectorBase:AAEL027829"/>
<reference evidence="7" key="2">
    <citation type="journal article" date="2007" name="Science">
        <title>Genome sequence of Aedes aegypti, a major arbovirus vector.</title>
        <authorList>
            <person name="Nene V."/>
            <person name="Wortman J.R."/>
            <person name="Lawson D."/>
            <person name="Haas B."/>
            <person name="Kodira C."/>
            <person name="Tu Z.J."/>
            <person name="Loftus B."/>
            <person name="Xi Z."/>
            <person name="Megy K."/>
            <person name="Grabherr M."/>
            <person name="Ren Q."/>
            <person name="Zdobnov E.M."/>
            <person name="Lobo N.F."/>
            <person name="Campbell K.S."/>
            <person name="Brown S.E."/>
            <person name="Bonaldo M.F."/>
            <person name="Zhu J."/>
            <person name="Sinkins S.P."/>
            <person name="Hogenkamp D.G."/>
            <person name="Amedeo P."/>
            <person name="Arensburger P."/>
            <person name="Atkinson P.W."/>
            <person name="Bidwell S."/>
            <person name="Biedler J."/>
            <person name="Birney E."/>
            <person name="Bruggner R.V."/>
            <person name="Costas J."/>
            <person name="Coy M.R."/>
            <person name="Crabtree J."/>
            <person name="Crawford M."/>
            <person name="Debruyn B."/>
            <person name="Decaprio D."/>
            <person name="Eiglmeier K."/>
            <person name="Eisenstadt E."/>
            <person name="El-Dorry H."/>
            <person name="Gelbart W.M."/>
            <person name="Gomes S.L."/>
            <person name="Hammond M."/>
            <person name="Hannick L.I."/>
            <person name="Hogan J.R."/>
            <person name="Holmes M.H."/>
            <person name="Jaffe D."/>
            <person name="Johnston J.S."/>
            <person name="Kennedy R.C."/>
            <person name="Koo H."/>
            <person name="Kravitz S."/>
            <person name="Kriventseva E.V."/>
            <person name="Kulp D."/>
            <person name="Labutti K."/>
            <person name="Lee E."/>
            <person name="Li S."/>
            <person name="Lovin D.D."/>
            <person name="Mao C."/>
            <person name="Mauceli E."/>
            <person name="Menck C.F."/>
            <person name="Miller J.R."/>
            <person name="Montgomery P."/>
            <person name="Mori A."/>
            <person name="Nascimento A.L."/>
            <person name="Naveira H.F."/>
            <person name="Nusbaum C."/>
            <person name="O'leary S."/>
            <person name="Orvis J."/>
            <person name="Pertea M."/>
            <person name="Quesneville H."/>
            <person name="Reidenbach K.R."/>
            <person name="Rogers Y.H."/>
            <person name="Roth C.W."/>
            <person name="Schneider J.R."/>
            <person name="Schatz M."/>
            <person name="Shumway M."/>
            <person name="Stanke M."/>
            <person name="Stinson E.O."/>
            <person name="Tubio J.M."/>
            <person name="Vanzee J.P."/>
            <person name="Verjovski-Almeida S."/>
            <person name="Werner D."/>
            <person name="White O."/>
            <person name="Wyder S."/>
            <person name="Zeng Q."/>
            <person name="Zhao Q."/>
            <person name="Zhao Y."/>
            <person name="Hill C.A."/>
            <person name="Raikhel A.S."/>
            <person name="Soares M.B."/>
            <person name="Knudson D.L."/>
            <person name="Lee N.H."/>
            <person name="Galagan J."/>
            <person name="Salzberg S.L."/>
            <person name="Paulsen I.T."/>
            <person name="Dimopoulos G."/>
            <person name="Collins F.H."/>
            <person name="Birren B."/>
            <person name="Fraser-Liggett C.M."/>
            <person name="Severson D.W."/>
        </authorList>
    </citation>
    <scope>NUCLEOTIDE SEQUENCE [LARGE SCALE GENOMIC DNA]</scope>
    <source>
        <strain evidence="7">Liverpool</strain>
    </source>
</reference>
<dbReference type="PANTHER" id="PTHR11610">
    <property type="entry name" value="LIPASE"/>
    <property type="match status" value="1"/>
</dbReference>
<protein>
    <submittedName>
        <fullName evidence="7">AAEL014553-PA</fullName>
    </submittedName>
</protein>
<dbReference type="PRINTS" id="PR00821">
    <property type="entry name" value="TAGLIPASE"/>
</dbReference>
<dbReference type="GO" id="GO:0004806">
    <property type="term" value="F:triacylglycerol lipase activity"/>
    <property type="evidence" value="ECO:0007669"/>
    <property type="project" value="InterPro"/>
</dbReference>
<comment type="similarity">
    <text evidence="2 5">Belongs to the AB hydrolase superfamily. Lipase family.</text>
</comment>
<dbReference type="Pfam" id="PF00151">
    <property type="entry name" value="Lipase"/>
    <property type="match status" value="1"/>
</dbReference>
<dbReference type="EMBL" id="CH478344">
    <property type="protein sequence ID" value="EAT33186.1"/>
    <property type="molecule type" value="Genomic_DNA"/>
</dbReference>
<comment type="subcellular location">
    <subcellularLocation>
        <location evidence="1">Secreted</location>
    </subcellularLocation>
</comment>
<evidence type="ECO:0000313" key="8">
    <source>
        <dbReference type="Proteomes" id="UP000682892"/>
    </source>
</evidence>
<dbReference type="GO" id="GO:0005615">
    <property type="term" value="C:extracellular space"/>
    <property type="evidence" value="ECO:0007669"/>
    <property type="project" value="TreeGrafter"/>
</dbReference>
<dbReference type="HOGENOM" id="CLU_027171_0_1_1"/>
<evidence type="ECO:0000256" key="4">
    <source>
        <dbReference type="ARBA" id="ARBA00023157"/>
    </source>
</evidence>
<reference evidence="7" key="1">
    <citation type="submission" date="2005-10" db="EMBL/GenBank/DDBJ databases">
        <authorList>
            <person name="Loftus B.J."/>
            <person name="Nene V.M."/>
            <person name="Hannick L.I."/>
            <person name="Bidwell S."/>
            <person name="Haas B."/>
            <person name="Amedeo P."/>
            <person name="Orvis J."/>
            <person name="Wortman J.R."/>
            <person name="White O.R."/>
            <person name="Salzberg S."/>
            <person name="Shumway M."/>
            <person name="Koo H."/>
            <person name="Zhao Y."/>
            <person name="Holmes M."/>
            <person name="Miller J."/>
            <person name="Schatz M."/>
            <person name="Pop M."/>
            <person name="Pai G."/>
            <person name="Utterback T."/>
            <person name="Rogers Y.-H."/>
            <person name="Kravitz S."/>
            <person name="Fraser C.M."/>
        </authorList>
    </citation>
    <scope>NUCLEOTIDE SEQUENCE</scope>
    <source>
        <strain evidence="7">Liverpool</strain>
    </source>
</reference>
<evidence type="ECO:0000256" key="2">
    <source>
        <dbReference type="ARBA" id="ARBA00010701"/>
    </source>
</evidence>
<organism evidence="7 8">
    <name type="scientific">Aedes aegypti</name>
    <name type="common">Yellowfever mosquito</name>
    <name type="synonym">Culex aegypti</name>
    <dbReference type="NCBI Taxonomy" id="7159"/>
    <lineage>
        <taxon>Eukaryota</taxon>
        <taxon>Metazoa</taxon>
        <taxon>Ecdysozoa</taxon>
        <taxon>Arthropoda</taxon>
        <taxon>Hexapoda</taxon>
        <taxon>Insecta</taxon>
        <taxon>Pterygota</taxon>
        <taxon>Neoptera</taxon>
        <taxon>Endopterygota</taxon>
        <taxon>Diptera</taxon>
        <taxon>Nematocera</taxon>
        <taxon>Culicoidea</taxon>
        <taxon>Culicidae</taxon>
        <taxon>Culicinae</taxon>
        <taxon>Aedini</taxon>
        <taxon>Aedes</taxon>
        <taxon>Stegomyia</taxon>
    </lineage>
</organism>
<dbReference type="Proteomes" id="UP000682892">
    <property type="component" value="Unassembled WGS sequence"/>
</dbReference>
<proteinExistence type="inferred from homology"/>
<dbReference type="CDD" id="cd00707">
    <property type="entry name" value="Pancreat_lipase_like"/>
    <property type="match status" value="1"/>
</dbReference>
<evidence type="ECO:0000256" key="3">
    <source>
        <dbReference type="ARBA" id="ARBA00022525"/>
    </source>
</evidence>
<keyword evidence="3" id="KW-0964">Secreted</keyword>
<reference evidence="7" key="3">
    <citation type="submission" date="2012-09" db="EMBL/GenBank/DDBJ databases">
        <authorList>
            <consortium name="VectorBase"/>
        </authorList>
    </citation>
    <scope>NUCLEOTIDE SEQUENCE</scope>
    <source>
        <strain evidence="7">Liverpool</strain>
    </source>
</reference>
<evidence type="ECO:0000313" key="7">
    <source>
        <dbReference type="EMBL" id="EAT33186.1"/>
    </source>
</evidence>
<dbReference type="ESTHER" id="aedae-a0a1s4g2m0">
    <property type="family name" value="Pancreatic_lipase"/>
</dbReference>
<dbReference type="eggNOG" id="ENOG502QUK7">
    <property type="taxonomic scope" value="Eukaryota"/>
</dbReference>
<dbReference type="AlphaFoldDB" id="Q16G20"/>
<feature type="domain" description="Lipase" evidence="6">
    <location>
        <begin position="105"/>
        <end position="427"/>
    </location>
</feature>
<accession>Q16G20</accession>
<dbReference type="STRING" id="7159.Q16G20"/>
<dbReference type="InterPro" id="IPR036392">
    <property type="entry name" value="PLAT/LH2_dom_sf"/>
</dbReference>
<dbReference type="InterPro" id="IPR029058">
    <property type="entry name" value="AB_hydrolase_fold"/>
</dbReference>
<dbReference type="PANTHER" id="PTHR11610:SF185">
    <property type="entry name" value="LD47264P"/>
    <property type="match status" value="1"/>
</dbReference>
<dbReference type="Gene3D" id="2.60.60.20">
    <property type="entry name" value="PLAT/LH2 domain"/>
    <property type="match status" value="1"/>
</dbReference>
<dbReference type="Gene3D" id="3.40.50.1820">
    <property type="entry name" value="alpha/beta hydrolase"/>
    <property type="match status" value="1"/>
</dbReference>
<dbReference type="GO" id="GO:0016042">
    <property type="term" value="P:lipid catabolic process"/>
    <property type="evidence" value="ECO:0007669"/>
    <property type="project" value="TreeGrafter"/>
</dbReference>
<dbReference type="InterPro" id="IPR033906">
    <property type="entry name" value="Lipase_N"/>
</dbReference>
<evidence type="ECO:0000259" key="6">
    <source>
        <dbReference type="Pfam" id="PF00151"/>
    </source>
</evidence>
<dbReference type="InterPro" id="IPR013818">
    <property type="entry name" value="Lipase"/>
</dbReference>
<evidence type="ECO:0000256" key="1">
    <source>
        <dbReference type="ARBA" id="ARBA00004613"/>
    </source>
</evidence>
<dbReference type="InterPro" id="IPR002331">
    <property type="entry name" value="Lipase_panc"/>
</dbReference>
<dbReference type="PRINTS" id="PR00823">
    <property type="entry name" value="PANCLIPASE"/>
</dbReference>
<dbReference type="SUPFAM" id="SSF49723">
    <property type="entry name" value="Lipase/lipooxygenase domain (PLAT/LH2 domain)"/>
    <property type="match status" value="1"/>
</dbReference>
<evidence type="ECO:0000256" key="5">
    <source>
        <dbReference type="RuleBase" id="RU004262"/>
    </source>
</evidence>
<gene>
    <name evidence="7" type="ORF">AaeL_AAEL014553</name>
</gene>
<dbReference type="OMA" id="YNQACAN"/>
<name>Q16G20_AEDAE</name>
<keyword evidence="4" id="KW-1015">Disulfide bond</keyword>
<sequence>MNGTGLLLPTLMLLSQYSENSLVTRYPAINEEYRAEPDNHKKCSFRQADSNPCLRILSNLRMLWNNSELFVENDWEECMANCKFKGLLYNLTNNFPRLPDPNNPVCYGMYGCFPITHPWTDERRPIALYPESPAKLDVRFPVFNHRARTWPKFINLDDPDYLLDVGINASGRIYVITHGFLESGKAKWVERMINLILDQDAESTCIVIDWGGGSSPPYNQASANIRLVGAIAAHMINLIAEEFRLKDLDNVHMIGHSLGAHLCGYTGYYLKKDFNMTLGRITGLDPAELAFTETNPMVRLDVTDAKYVDIVHSDATPFVPKIGLGLYEPIGHLDFYPNGGFNQPGCDQTLRKRKDGMWISSMFQFFSCSHGRAIHLYTESMRTKCPFTAITCESYEQFLAGDCFDCDQDGHMCFQFGFNSQSSYRKMLDAKQLIGNQEIQAFFITGAGEPYCRTHYKVLIKVSDTEESVIHGGEIGRFHMSIYGSKGEHSDKLAFSEDAELYEPGQNYTRVLAGTSVGKPRKLAVSWEYNTSFLNPLTWRILNSPRVYIEYIILQSLEYKSKIRLCPSYNMPVTNNVDSWFTMANCRYYPVPLETELS</sequence>
<dbReference type="PhylomeDB" id="Q16G20"/>